<dbReference type="Proteomes" id="UP000321393">
    <property type="component" value="Unassembled WGS sequence"/>
</dbReference>
<evidence type="ECO:0000313" key="3">
    <source>
        <dbReference type="EMBL" id="KAA0047641.1"/>
    </source>
</evidence>
<accession>A0A5A7U231</accession>
<sequence length="772" mass="87552">MSSAIKLLRMDDRAFVVLVEAIGHLRRLERSNRTASSFGEVALPSAIQLLLGDDRAFSIRSIALVGAIGHLLRLERSDRASSSFRVVTVPLAIQLLLGTIGLLPLDLPPWYERSGTFVVWRGGSAVSDPNSTRRRSGFFRQIHRLGKNDRTPSSFGKIRYPGRSNRTPSSFGDVTIPSTIQLLLGDDRTFAVRFTTLVEAIHRPNRRNRAPSSFGEVTSSSVIQLLLGDDWAFVIRSIALLGAIEHSRRASSSAIQLLLEDDRVFVIESTVLEGAIGHPRYIFIYYYYYYSDLRFFYTGILLFAMVYFVEYSDSTERCLIILKDENQSLESGVILLVREEAFENITDSQIPKDNFILLPKWSKEHSVFKVASLMAEGYTFSLVIPVLANIYSSLRQIHDSTSSLGHSNACFPIHYVHGWLALYFNTHYKAPTSLRGPCMVEFSDEVDPLWLLNLIVLIALVGNLDFIKSWYDLDEKIPKADLTNARYHWMIYVHENTLSQVYLHVPALHPSNHITLHYKEQLVEKTEEGTKCLVATSTPSAKFKFPTRSGADNVRKDLHILTTGKRLSTHTEDSQSNNDDRHWKRPKRPKKQSIDDEKPPIDVPDVPQFLDITSPMSSLGDHVLQIEGTTKSTASPEVLSTSDNSKTPIDNLVFDLRRKTAITLWESLRQKIICTPFERTLRLNENRILEETSTVQHRLTRLSAKEAKLEAKLKVVRIESSIIFENKIKLKQKQHEISKTCEEIDKLECAPIVGDADEKMLLALRESLEKTL</sequence>
<protein>
    <submittedName>
        <fullName evidence="3">Uncharacterized protein</fullName>
    </submittedName>
</protein>
<dbReference type="EMBL" id="SSTD01012901">
    <property type="protein sequence ID" value="TYK08299.1"/>
    <property type="molecule type" value="Genomic_DNA"/>
</dbReference>
<dbReference type="EMBL" id="SSTE01013117">
    <property type="protein sequence ID" value="KAA0047641.1"/>
    <property type="molecule type" value="Genomic_DNA"/>
</dbReference>
<reference evidence="5 6" key="1">
    <citation type="submission" date="2019-08" db="EMBL/GenBank/DDBJ databases">
        <title>Draft genome sequences of two oriental melons (Cucumis melo L. var makuwa).</title>
        <authorList>
            <person name="Kwon S.-Y."/>
        </authorList>
    </citation>
    <scope>NUCLEOTIDE SEQUENCE [LARGE SCALE GENOMIC DNA]</scope>
    <source>
        <strain evidence="6">cv. Chang Bougi</strain>
        <strain evidence="5">cv. SW 3</strain>
        <tissue evidence="3">Leaf</tissue>
    </source>
</reference>
<comment type="caution">
    <text evidence="3">The sequence shown here is derived from an EMBL/GenBank/DDBJ whole genome shotgun (WGS) entry which is preliminary data.</text>
</comment>
<gene>
    <name evidence="4" type="ORF">E5676_scaffold648G00820</name>
    <name evidence="3" type="ORF">E6C27_scaffold115G001240</name>
</gene>
<feature type="compositionally biased region" description="Basic and acidic residues" evidence="2">
    <location>
        <begin position="569"/>
        <end position="582"/>
    </location>
</feature>
<evidence type="ECO:0000256" key="2">
    <source>
        <dbReference type="SAM" id="MobiDB-lite"/>
    </source>
</evidence>
<dbReference type="PANTHER" id="PTHR36607:SF23">
    <property type="entry name" value="AMINOTRANSFERASE-LIKE PLANT MOBILE DOMAIN-CONTAINING PROTEIN"/>
    <property type="match status" value="1"/>
</dbReference>
<feature type="region of interest" description="Disordered" evidence="2">
    <location>
        <begin position="561"/>
        <end position="605"/>
    </location>
</feature>
<evidence type="ECO:0000256" key="1">
    <source>
        <dbReference type="SAM" id="Coils"/>
    </source>
</evidence>
<proteinExistence type="predicted"/>
<evidence type="ECO:0000313" key="6">
    <source>
        <dbReference type="Proteomes" id="UP000321947"/>
    </source>
</evidence>
<name>A0A5A7U231_CUCMM</name>
<dbReference type="Proteomes" id="UP000321947">
    <property type="component" value="Unassembled WGS sequence"/>
</dbReference>
<keyword evidence="1" id="KW-0175">Coiled coil</keyword>
<feature type="coiled-coil region" evidence="1">
    <location>
        <begin position="699"/>
        <end position="750"/>
    </location>
</feature>
<evidence type="ECO:0000313" key="5">
    <source>
        <dbReference type="Proteomes" id="UP000321393"/>
    </source>
</evidence>
<dbReference type="AlphaFoldDB" id="A0A5A7U231"/>
<dbReference type="PANTHER" id="PTHR36607">
    <property type="entry name" value="1,2-DIHYDROXY-3-KETO-5-METHYLTHIOPENTENE DIOXYGENASE 4"/>
    <property type="match status" value="1"/>
</dbReference>
<organism evidence="3 5">
    <name type="scientific">Cucumis melo var. makuwa</name>
    <name type="common">Oriental melon</name>
    <dbReference type="NCBI Taxonomy" id="1194695"/>
    <lineage>
        <taxon>Eukaryota</taxon>
        <taxon>Viridiplantae</taxon>
        <taxon>Streptophyta</taxon>
        <taxon>Embryophyta</taxon>
        <taxon>Tracheophyta</taxon>
        <taxon>Spermatophyta</taxon>
        <taxon>Magnoliopsida</taxon>
        <taxon>eudicotyledons</taxon>
        <taxon>Gunneridae</taxon>
        <taxon>Pentapetalae</taxon>
        <taxon>rosids</taxon>
        <taxon>fabids</taxon>
        <taxon>Cucurbitales</taxon>
        <taxon>Cucurbitaceae</taxon>
        <taxon>Benincaseae</taxon>
        <taxon>Cucumis</taxon>
    </lineage>
</organism>
<evidence type="ECO:0000313" key="4">
    <source>
        <dbReference type="EMBL" id="TYK08299.1"/>
    </source>
</evidence>